<dbReference type="AlphaFoldDB" id="A0A7R9J1F0"/>
<feature type="compositionally biased region" description="Polar residues" evidence="2">
    <location>
        <begin position="121"/>
        <end position="153"/>
    </location>
</feature>
<reference evidence="4" key="1">
    <citation type="submission" date="2020-11" db="EMBL/GenBank/DDBJ databases">
        <authorList>
            <person name="Tran Van P."/>
        </authorList>
    </citation>
    <scope>NUCLEOTIDE SEQUENCE</scope>
</reference>
<feature type="domain" description="TAP-C" evidence="3">
    <location>
        <begin position="20"/>
        <end position="75"/>
    </location>
</feature>
<dbReference type="InterPro" id="IPR054109">
    <property type="entry name" value="UBA_8"/>
</dbReference>
<sequence>MVQKYNTIFVLIGFERMDSLREQVMINQFVLAAGCAREQAKQLLQATHWQFETALSIFFQEAAIPSCPQGAGPHFGQVCTPCNTPATPPNFPDALLAFSRMSTGDKLSTSPSGLYSSSPSQGHLPSLQQHTQASQQRSPQVTASQQSSGDLQR</sequence>
<dbReference type="EMBL" id="OE180151">
    <property type="protein sequence ID" value="CAD7570662.1"/>
    <property type="molecule type" value="Genomic_DNA"/>
</dbReference>
<dbReference type="GO" id="GO:0005634">
    <property type="term" value="C:nucleus"/>
    <property type="evidence" value="ECO:0007669"/>
    <property type="project" value="InterPro"/>
</dbReference>
<organism evidence="4">
    <name type="scientific">Timema californicum</name>
    <name type="common">California timema</name>
    <name type="synonym">Walking stick</name>
    <dbReference type="NCBI Taxonomy" id="61474"/>
    <lineage>
        <taxon>Eukaryota</taxon>
        <taxon>Metazoa</taxon>
        <taxon>Ecdysozoa</taxon>
        <taxon>Arthropoda</taxon>
        <taxon>Hexapoda</taxon>
        <taxon>Insecta</taxon>
        <taxon>Pterygota</taxon>
        <taxon>Neoptera</taxon>
        <taxon>Polyneoptera</taxon>
        <taxon>Phasmatodea</taxon>
        <taxon>Timematodea</taxon>
        <taxon>Timematoidea</taxon>
        <taxon>Timematidae</taxon>
        <taxon>Timema</taxon>
    </lineage>
</organism>
<dbReference type="PROSITE" id="PS51281">
    <property type="entry name" value="TAP_C"/>
    <property type="match status" value="1"/>
</dbReference>
<evidence type="ECO:0000256" key="1">
    <source>
        <dbReference type="ARBA" id="ARBA00006090"/>
    </source>
</evidence>
<feature type="compositionally biased region" description="Low complexity" evidence="2">
    <location>
        <begin position="107"/>
        <end position="120"/>
    </location>
</feature>
<protein>
    <submittedName>
        <fullName evidence="4">(California timema) hypothetical protein</fullName>
    </submittedName>
</protein>
<dbReference type="Gene3D" id="1.10.8.10">
    <property type="entry name" value="DNA helicase RuvA subunit, C-terminal domain"/>
    <property type="match status" value="1"/>
</dbReference>
<dbReference type="InterPro" id="IPR005637">
    <property type="entry name" value="TAP_C_dom"/>
</dbReference>
<dbReference type="PANTHER" id="PTHR31993:SF4">
    <property type="entry name" value="UBA-LIKE DOMAIN-CONTAINING PROTEIN"/>
    <property type="match status" value="1"/>
</dbReference>
<dbReference type="PANTHER" id="PTHR31993">
    <property type="entry name" value="UBA-LIKE DOMAIN-CONTAINING PROTEIN 2"/>
    <property type="match status" value="1"/>
</dbReference>
<comment type="similarity">
    <text evidence="1">Belongs to the UBALD family.</text>
</comment>
<dbReference type="InterPro" id="IPR009060">
    <property type="entry name" value="UBA-like_sf"/>
</dbReference>
<evidence type="ECO:0000256" key="2">
    <source>
        <dbReference type="SAM" id="MobiDB-lite"/>
    </source>
</evidence>
<dbReference type="SUPFAM" id="SSF46934">
    <property type="entry name" value="UBA-like"/>
    <property type="match status" value="1"/>
</dbReference>
<dbReference type="GO" id="GO:0051028">
    <property type="term" value="P:mRNA transport"/>
    <property type="evidence" value="ECO:0007669"/>
    <property type="project" value="InterPro"/>
</dbReference>
<evidence type="ECO:0000259" key="3">
    <source>
        <dbReference type="PROSITE" id="PS51281"/>
    </source>
</evidence>
<accession>A0A7R9J1F0</accession>
<dbReference type="InterPro" id="IPR039310">
    <property type="entry name" value="UBALD1/2"/>
</dbReference>
<evidence type="ECO:0000313" key="4">
    <source>
        <dbReference type="EMBL" id="CAD7570662.1"/>
    </source>
</evidence>
<name>A0A7R9J1F0_TIMCA</name>
<proteinExistence type="inferred from homology"/>
<dbReference type="CDD" id="cd14343">
    <property type="entry name" value="UBA_F100B_like"/>
    <property type="match status" value="1"/>
</dbReference>
<gene>
    <name evidence="4" type="ORF">TCMB3V08_LOCUS3359</name>
</gene>
<dbReference type="Pfam" id="PF22566">
    <property type="entry name" value="UBA_8"/>
    <property type="match status" value="1"/>
</dbReference>
<dbReference type="PROSITE" id="PS51257">
    <property type="entry name" value="PROKAR_LIPOPROTEIN"/>
    <property type="match status" value="1"/>
</dbReference>
<feature type="region of interest" description="Disordered" evidence="2">
    <location>
        <begin position="102"/>
        <end position="153"/>
    </location>
</feature>